<organism evidence="1 2">
    <name type="scientific">Caulobacter vibrioides (strain NA1000 / CB15N)</name>
    <name type="common">Caulobacter crescentus</name>
    <dbReference type="NCBI Taxonomy" id="565050"/>
    <lineage>
        <taxon>Bacteria</taxon>
        <taxon>Pseudomonadati</taxon>
        <taxon>Pseudomonadota</taxon>
        <taxon>Alphaproteobacteria</taxon>
        <taxon>Caulobacterales</taxon>
        <taxon>Caulobacteraceae</taxon>
        <taxon>Caulobacter</taxon>
    </lineage>
</organism>
<protein>
    <recommendedName>
        <fullName evidence="3">DUF2170 domain-containing protein</fullName>
    </recommendedName>
</protein>
<dbReference type="GeneID" id="7331683"/>
<dbReference type="RefSeq" id="YP_002517821.1">
    <property type="nucleotide sequence ID" value="NC_011916.1"/>
</dbReference>
<accession>A0A0H3C934</accession>
<dbReference type="EMBL" id="CP001340">
    <property type="protein sequence ID" value="ACL95913.1"/>
    <property type="molecule type" value="Genomic_DNA"/>
</dbReference>
<dbReference type="HOGENOM" id="CLU_110701_1_0_5"/>
<dbReference type="Proteomes" id="UP000001364">
    <property type="component" value="Chromosome"/>
</dbReference>
<sequence>MPAKLKRSAQAAERTRAWREARRNAGFVKIEVWAPAACKPDILSAVQAIVVESVRGPALQTNPNPPKGVRHMDSVIDTAWTIHTLRDGLVESALVREDEMTVTVVEGVEPVLMVVMHEFGDLPIYVSGGGLQLVVSTLLWACDEQNNRAEFNEFLLKAQKIVPLSNFGITTVDGRDYYELMGEISSKTTLQTLVIELRTLADNAIAAASDLRDSFEKSRAAAA</sequence>
<dbReference type="OrthoDB" id="7677665at2"/>
<evidence type="ECO:0000313" key="2">
    <source>
        <dbReference type="Proteomes" id="UP000001364"/>
    </source>
</evidence>
<dbReference type="PATRIC" id="fig|565050.3.peg.2402"/>
<name>A0A0H3C934_CAUVN</name>
<evidence type="ECO:0008006" key="3">
    <source>
        <dbReference type="Google" id="ProtNLM"/>
    </source>
</evidence>
<dbReference type="InterPro" id="IPR019231">
    <property type="entry name" value="DUF2170"/>
</dbReference>
<keyword evidence="2" id="KW-1185">Reference proteome</keyword>
<gene>
    <name evidence="1" type="ordered locus">CCNA_02448</name>
</gene>
<dbReference type="SMR" id="A0A0H3C934"/>
<evidence type="ECO:0000313" key="1">
    <source>
        <dbReference type="EMBL" id="ACL95913.1"/>
    </source>
</evidence>
<reference evidence="1 2" key="1">
    <citation type="journal article" date="2010" name="J. Bacteriol.">
        <title>The genetic basis of laboratory adaptation in Caulobacter crescentus.</title>
        <authorList>
            <person name="Marks M.E."/>
            <person name="Castro-Rojas C.M."/>
            <person name="Teiling C."/>
            <person name="Du L."/>
            <person name="Kapatral V."/>
            <person name="Walunas T.L."/>
            <person name="Crosson S."/>
        </authorList>
    </citation>
    <scope>NUCLEOTIDE SEQUENCE [LARGE SCALE GENOMIC DNA]</scope>
    <source>
        <strain evidence="2">NA1000 / CB15N</strain>
    </source>
</reference>
<dbReference type="AlphaFoldDB" id="A0A0H3C934"/>
<dbReference type="Pfam" id="PF09938">
    <property type="entry name" value="DUF2170"/>
    <property type="match status" value="1"/>
</dbReference>
<dbReference type="KEGG" id="ccs:CCNA_02448"/>
<dbReference type="PhylomeDB" id="A0A0H3C934"/>
<dbReference type="RefSeq" id="WP_010920221.1">
    <property type="nucleotide sequence ID" value="NC_011916.1"/>
</dbReference>
<proteinExistence type="predicted"/>